<dbReference type="Proteomes" id="UP000276223">
    <property type="component" value="Unassembled WGS sequence"/>
</dbReference>
<dbReference type="EMBL" id="RJVA01000009">
    <property type="protein sequence ID" value="ROR03054.1"/>
    <property type="molecule type" value="Genomic_DNA"/>
</dbReference>
<organism evidence="1 2">
    <name type="scientific">Desulfosoma caldarium</name>
    <dbReference type="NCBI Taxonomy" id="610254"/>
    <lineage>
        <taxon>Bacteria</taxon>
        <taxon>Pseudomonadati</taxon>
        <taxon>Thermodesulfobacteriota</taxon>
        <taxon>Syntrophobacteria</taxon>
        <taxon>Syntrophobacterales</taxon>
        <taxon>Syntrophobacteraceae</taxon>
        <taxon>Desulfosoma</taxon>
    </lineage>
</organism>
<name>A0A3N1VJR3_9BACT</name>
<protein>
    <recommendedName>
        <fullName evidence="3">RCK N-terminal domain-containing protein</fullName>
    </recommendedName>
</protein>
<reference evidence="1 2" key="1">
    <citation type="submission" date="2018-11" db="EMBL/GenBank/DDBJ databases">
        <title>Genomic Encyclopedia of Type Strains, Phase IV (KMG-IV): sequencing the most valuable type-strain genomes for metagenomic binning, comparative biology and taxonomic classification.</title>
        <authorList>
            <person name="Goeker M."/>
        </authorList>
    </citation>
    <scope>NUCLEOTIDE SEQUENCE [LARGE SCALE GENOMIC DNA]</scope>
    <source>
        <strain evidence="1 2">DSM 22027</strain>
    </source>
</reference>
<evidence type="ECO:0000313" key="1">
    <source>
        <dbReference type="EMBL" id="ROR03054.1"/>
    </source>
</evidence>
<dbReference type="AlphaFoldDB" id="A0A3N1VJR3"/>
<gene>
    <name evidence="1" type="ORF">EDC27_0309</name>
</gene>
<keyword evidence="2" id="KW-1185">Reference proteome</keyword>
<dbReference type="RefSeq" id="WP_123288851.1">
    <property type="nucleotide sequence ID" value="NZ_RJVA01000009.1"/>
</dbReference>
<comment type="caution">
    <text evidence="1">The sequence shown here is derived from an EMBL/GenBank/DDBJ whole genome shotgun (WGS) entry which is preliminary data.</text>
</comment>
<evidence type="ECO:0000313" key="2">
    <source>
        <dbReference type="Proteomes" id="UP000276223"/>
    </source>
</evidence>
<sequence length="238" mass="26066">MAHWNLKQVWPAEEPFPESVRGGAQLWILGAGRFGRLAMERLLKGDINQAVVVDADRQRLMDIPEESPVIRVRGDIFVFLSNQDLVDHQWIIPAVPVHVAYGWILMELSKKGVARRLAVPTVVDAQVPHPIRTPSGTVYASHATFRCPDDCPEPEDHCTITKKPRPEKLYQTLQNLSIPTFGTVVIQSRQLAPGVGGYTGAQLKEALGAIEASPGAYCVATSCSCHAVIDALLWEGSA</sequence>
<dbReference type="OrthoDB" id="5501373at2"/>
<evidence type="ECO:0008006" key="3">
    <source>
        <dbReference type="Google" id="ProtNLM"/>
    </source>
</evidence>
<proteinExistence type="predicted"/>
<accession>A0A3N1VJR3</accession>